<comment type="similarity">
    <text evidence="1">Belongs to the RelE toxin family.</text>
</comment>
<dbReference type="PANTHER" id="PTHR35601">
    <property type="entry name" value="TOXIN RELE"/>
    <property type="match status" value="1"/>
</dbReference>
<dbReference type="Pfam" id="PF05016">
    <property type="entry name" value="ParE_toxin"/>
    <property type="match status" value="1"/>
</dbReference>
<dbReference type="EMBL" id="LKLP01000109">
    <property type="protein sequence ID" value="KSU06395.1"/>
    <property type="molecule type" value="Genomic_DNA"/>
</dbReference>
<gene>
    <name evidence="3" type="ORF">LMG8520_2097</name>
</gene>
<dbReference type="PATRIC" id="fig|1360.106.peg.2208"/>
<evidence type="ECO:0000256" key="1">
    <source>
        <dbReference type="ARBA" id="ARBA00006226"/>
    </source>
</evidence>
<sequence length="88" mass="10556">MFDWEFNTKAEKQFSKLDKTVQKRILAWLNDNITGSDNPRRQGKALEGDLGNFWRYRVGKYRIIADIKDDRFLVTVLKTDKRNDVYKR</sequence>
<reference evidence="4" key="1">
    <citation type="submission" date="2015-10" db="EMBL/GenBank/DDBJ databases">
        <title>Draft Genome Sequences of 11 Lactococcus lactis subspecies cremoris strains.</title>
        <authorList>
            <person name="Wels M."/>
            <person name="Backus L."/>
            <person name="Boekhorst J."/>
            <person name="Dijkstra A."/>
            <person name="Beerthuizen M."/>
            <person name="Kelly W."/>
            <person name="Siezen R."/>
            <person name="Bachmann H."/>
            <person name="Van Hijum S."/>
        </authorList>
    </citation>
    <scope>NUCLEOTIDE SEQUENCE [LARGE SCALE GENOMIC DNA]</scope>
    <source>
        <strain evidence="4">LMG8520</strain>
    </source>
</reference>
<protein>
    <submittedName>
        <fullName evidence="3">RelE/StbE replicon stabilization toxin</fullName>
    </submittedName>
</protein>
<dbReference type="SUPFAM" id="SSF143011">
    <property type="entry name" value="RelE-like"/>
    <property type="match status" value="1"/>
</dbReference>
<evidence type="ECO:0000256" key="2">
    <source>
        <dbReference type="ARBA" id="ARBA00022649"/>
    </source>
</evidence>
<dbReference type="InterPro" id="IPR035093">
    <property type="entry name" value="RelE/ParE_toxin_dom_sf"/>
</dbReference>
<dbReference type="AlphaFoldDB" id="A0A0V8CYK4"/>
<name>A0A0V8CYK4_LACLL</name>
<evidence type="ECO:0000313" key="4">
    <source>
        <dbReference type="Proteomes" id="UP000054230"/>
    </source>
</evidence>
<organism evidence="3 4">
    <name type="scientific">Lactococcus lactis subsp. lactis</name>
    <name type="common">Streptococcus lactis</name>
    <dbReference type="NCBI Taxonomy" id="1360"/>
    <lineage>
        <taxon>Bacteria</taxon>
        <taxon>Bacillati</taxon>
        <taxon>Bacillota</taxon>
        <taxon>Bacilli</taxon>
        <taxon>Lactobacillales</taxon>
        <taxon>Streptococcaceae</taxon>
        <taxon>Lactococcus</taxon>
    </lineage>
</organism>
<comment type="caution">
    <text evidence="3">The sequence shown here is derived from an EMBL/GenBank/DDBJ whole genome shotgun (WGS) entry which is preliminary data.</text>
</comment>
<evidence type="ECO:0000313" key="3">
    <source>
        <dbReference type="EMBL" id="KSU06395.1"/>
    </source>
</evidence>
<accession>A0A0V8CYK4</accession>
<dbReference type="Gene3D" id="3.30.2310.20">
    <property type="entry name" value="RelE-like"/>
    <property type="match status" value="1"/>
</dbReference>
<proteinExistence type="inferred from homology"/>
<dbReference type="Proteomes" id="UP000054230">
    <property type="component" value="Unassembled WGS sequence"/>
</dbReference>
<dbReference type="InterPro" id="IPR007712">
    <property type="entry name" value="RelE/ParE_toxin"/>
</dbReference>
<dbReference type="RefSeq" id="WP_058210263.1">
    <property type="nucleotide sequence ID" value="NZ_LKLP01000109.1"/>
</dbReference>
<dbReference type="PANTHER" id="PTHR35601:SF1">
    <property type="entry name" value="TOXIN RELE"/>
    <property type="match status" value="1"/>
</dbReference>
<keyword evidence="2" id="KW-1277">Toxin-antitoxin system</keyword>